<protein>
    <recommendedName>
        <fullName evidence="3">Sortase</fullName>
    </recommendedName>
</protein>
<evidence type="ECO:0008006" key="3">
    <source>
        <dbReference type="Google" id="ProtNLM"/>
    </source>
</evidence>
<dbReference type="Proteomes" id="UP000014113">
    <property type="component" value="Unassembled WGS sequence"/>
</dbReference>
<dbReference type="AlphaFoldDB" id="S1P611"/>
<keyword evidence="2" id="KW-1185">Reference proteome</keyword>
<proteinExistence type="predicted"/>
<dbReference type="RefSeq" id="WP_016184279.1">
    <property type="nucleotide sequence ID" value="NZ_JXKI01000019.1"/>
</dbReference>
<organism evidence="1 2">
    <name type="scientific">Enterococcus columbae DSM 7374 = ATCC 51263</name>
    <dbReference type="NCBI Taxonomy" id="1121865"/>
    <lineage>
        <taxon>Bacteria</taxon>
        <taxon>Bacillati</taxon>
        <taxon>Bacillota</taxon>
        <taxon>Bacilli</taxon>
        <taxon>Lactobacillales</taxon>
        <taxon>Enterococcaceae</taxon>
        <taxon>Enterococcus</taxon>
    </lineage>
</organism>
<reference evidence="1 2" key="1">
    <citation type="submission" date="2013-03" db="EMBL/GenBank/DDBJ databases">
        <title>The Genome Sequence of Enterococcus columbae ATCC_51263 (PacBio/Illumina hybrid assembly).</title>
        <authorList>
            <consortium name="The Broad Institute Genomics Platform"/>
            <consortium name="The Broad Institute Genome Sequencing Center for Infectious Disease"/>
            <person name="Earl A."/>
            <person name="Russ C."/>
            <person name="Gilmore M."/>
            <person name="Surin D."/>
            <person name="Walker B."/>
            <person name="Young S."/>
            <person name="Zeng Q."/>
            <person name="Gargeya S."/>
            <person name="Fitzgerald M."/>
            <person name="Haas B."/>
            <person name="Abouelleil A."/>
            <person name="Allen A.W."/>
            <person name="Alvarado L."/>
            <person name="Arachchi H.M."/>
            <person name="Berlin A.M."/>
            <person name="Chapman S.B."/>
            <person name="Gainer-Dewar J."/>
            <person name="Goldberg J."/>
            <person name="Griggs A."/>
            <person name="Gujja S."/>
            <person name="Hansen M."/>
            <person name="Howarth C."/>
            <person name="Imamovic A."/>
            <person name="Ireland A."/>
            <person name="Larimer J."/>
            <person name="McCowan C."/>
            <person name="Murphy C."/>
            <person name="Pearson M."/>
            <person name="Poon T.W."/>
            <person name="Priest M."/>
            <person name="Roberts A."/>
            <person name="Saif S."/>
            <person name="Shea T."/>
            <person name="Sisk P."/>
            <person name="Sykes S."/>
            <person name="Wortman J."/>
            <person name="Nusbaum C."/>
            <person name="Birren B."/>
        </authorList>
    </citation>
    <scope>NUCLEOTIDE SEQUENCE [LARGE SCALE GENOMIC DNA]</scope>
    <source>
        <strain evidence="1 2">ATCC 51263</strain>
    </source>
</reference>
<sequence length="296" mass="31893">MNNKTKKWILASGLCFSVAIGLQFFFGLPQNTKQIAADNHIVALSEKTTNSKQTKEVATSSTEQTTTKEKAATAQKALEHTLAEVFEQSNEKVAAVQKAATKVQTQKQQAQAKQQATPINTATTNVAHTGQTQAVEEVNGEQMISSTTAQNVANTQVTTTPVANQQTPAQQVAASQESQPDNSGFNFNGHHYPLAWFSGSGYVPADGNIYRWQELPNHYLIERAGSAGATIRELGVGSKVVIDGQTYTVFKVLSHVQNDENAWNILTSQGATVTWQSCDATYGANGLATLTLWFAA</sequence>
<dbReference type="EMBL" id="ASWJ01000001">
    <property type="protein sequence ID" value="EOW87806.1"/>
    <property type="molecule type" value="Genomic_DNA"/>
</dbReference>
<dbReference type="PATRIC" id="fig|1121865.3.peg.2127"/>
<name>S1P611_9ENTE</name>
<evidence type="ECO:0000313" key="2">
    <source>
        <dbReference type="Proteomes" id="UP000014113"/>
    </source>
</evidence>
<comment type="caution">
    <text evidence="1">The sequence shown here is derived from an EMBL/GenBank/DDBJ whole genome shotgun (WGS) entry which is preliminary data.</text>
</comment>
<evidence type="ECO:0000313" key="1">
    <source>
        <dbReference type="EMBL" id="EOW87806.1"/>
    </source>
</evidence>
<accession>S1P611</accession>
<dbReference type="OrthoDB" id="2152070at2"/>
<gene>
    <name evidence="1" type="ORF">I568_00092</name>
</gene>
<dbReference type="eggNOG" id="ENOG502ZG9E">
    <property type="taxonomic scope" value="Bacteria"/>
</dbReference>